<dbReference type="PANTHER" id="PTHR33975:SF2">
    <property type="entry name" value="MYELIN-ASSOCIATED OLIGODENDROCYTE BASIC PROTEIN"/>
    <property type="match status" value="1"/>
</dbReference>
<name>A0A1E5QE62_9CYAN</name>
<dbReference type="Pfam" id="PF07466">
    <property type="entry name" value="DUF1517"/>
    <property type="match status" value="1"/>
</dbReference>
<keyword evidence="1" id="KW-0472">Membrane</keyword>
<comment type="caution">
    <text evidence="2">The sequence shown here is derived from an EMBL/GenBank/DDBJ whole genome shotgun (WGS) entry which is preliminary data.</text>
</comment>
<organism evidence="2">
    <name type="scientific">Desertifilum tharense IPPAS B-1220</name>
    <dbReference type="NCBI Taxonomy" id="1781255"/>
    <lineage>
        <taxon>Bacteria</taxon>
        <taxon>Bacillati</taxon>
        <taxon>Cyanobacteriota</taxon>
        <taxon>Cyanophyceae</taxon>
        <taxon>Desertifilales</taxon>
        <taxon>Desertifilaceae</taxon>
        <taxon>Desertifilum</taxon>
    </lineage>
</organism>
<gene>
    <name evidence="2" type="ORF">BH720_22295</name>
</gene>
<dbReference type="EMBL" id="MJGC01000106">
    <property type="protein sequence ID" value="OEJ72949.1"/>
    <property type="molecule type" value="Genomic_DNA"/>
</dbReference>
<evidence type="ECO:0000313" key="2">
    <source>
        <dbReference type="EMBL" id="OEJ72949.1"/>
    </source>
</evidence>
<dbReference type="STRING" id="1781255.BH720_22295"/>
<protein>
    <recommendedName>
        <fullName evidence="3">DUF1517 domain-containing protein</fullName>
    </recommendedName>
</protein>
<reference evidence="2" key="1">
    <citation type="submission" date="2016-09" db="EMBL/GenBank/DDBJ databases">
        <title>Draft genome of thermotolerant cyanobacterium Desertifilum sp. strain IPPAS B-1220.</title>
        <authorList>
            <person name="Sinetova M.A."/>
            <person name="Bolakhan K."/>
            <person name="Zayadan B.K."/>
            <person name="Mironov K.S."/>
            <person name="Ustinova V."/>
            <person name="Kupriyanova E.V."/>
            <person name="Sidorov R.A."/>
            <person name="Skrypnik A.N."/>
            <person name="Gogoleva N.E."/>
            <person name="Gogolev Y.V."/>
            <person name="Los D.A."/>
        </authorList>
    </citation>
    <scope>NUCLEOTIDE SEQUENCE [LARGE SCALE GENOMIC DNA]</scope>
    <source>
        <strain evidence="2">IPPAS B-1220</strain>
    </source>
</reference>
<dbReference type="InterPro" id="IPR053023">
    <property type="entry name" value="FLAP_modulator"/>
</dbReference>
<proteinExistence type="predicted"/>
<evidence type="ECO:0008006" key="3">
    <source>
        <dbReference type="Google" id="ProtNLM"/>
    </source>
</evidence>
<evidence type="ECO:0000256" key="1">
    <source>
        <dbReference type="SAM" id="Phobius"/>
    </source>
</evidence>
<dbReference type="InterPro" id="IPR010903">
    <property type="entry name" value="DUF1517"/>
</dbReference>
<feature type="transmembrane region" description="Helical" evidence="1">
    <location>
        <begin position="79"/>
        <end position="103"/>
    </location>
</feature>
<accession>A0A1E5QE62</accession>
<sequence length="320" mass="34227">MYKKLISAIKPFFKSVLIVGLVLTLTLGNAHDALALRSGGRIGGGSFRAPSRTLAPSRPSVPGGGYGGYGYPGGGGFPFLFPFFGFPMVGFGGLFSVLILFAIANFLVQSFRRAGGDEELSYSSNPSVSIAEVQVGLLAEARTLQADLDRMAQTADTGSEEGRAQVLQEATLALLRHPEYWVYASSQTQQARLEAAEAKFNQLALAERSKFTEETLSNVNNRLQQADKLASLPEAEGPGGELVASVPSEYIVVTLLAATLGKMDLPEVNNSQDLRRALSQIGGLASDRLLAIEILWAPQESNDTLTSDDLLAEYPNLKLV</sequence>
<dbReference type="AlphaFoldDB" id="A0A1E5QE62"/>
<dbReference type="OrthoDB" id="459043at2"/>
<keyword evidence="1" id="KW-0812">Transmembrane</keyword>
<dbReference type="PANTHER" id="PTHR33975">
    <property type="entry name" value="MYELIN-ASSOCIATED OLIGODENDROCYTE BASIC PROTEIN"/>
    <property type="match status" value="1"/>
</dbReference>
<dbReference type="RefSeq" id="WP_069969428.1">
    <property type="nucleotide sequence ID" value="NZ_CM124774.1"/>
</dbReference>
<dbReference type="PIRSF" id="PIRSF037221">
    <property type="entry name" value="DUF1517"/>
    <property type="match status" value="1"/>
</dbReference>
<keyword evidence="1" id="KW-1133">Transmembrane helix</keyword>